<keyword evidence="4" id="KW-1134">Transmembrane beta strand</keyword>
<dbReference type="GO" id="GO:0015288">
    <property type="term" value="F:porin activity"/>
    <property type="evidence" value="ECO:0007669"/>
    <property type="project" value="TreeGrafter"/>
</dbReference>
<organism evidence="10 11">
    <name type="scientific">Flavobacterium aurantiibacter</name>
    <dbReference type="NCBI Taxonomy" id="2023067"/>
    <lineage>
        <taxon>Bacteria</taxon>
        <taxon>Pseudomonadati</taxon>
        <taxon>Bacteroidota</taxon>
        <taxon>Flavobacteriia</taxon>
        <taxon>Flavobacteriales</taxon>
        <taxon>Flavobacteriaceae</taxon>
        <taxon>Flavobacterium</taxon>
    </lineage>
</organism>
<keyword evidence="6" id="KW-0472">Membrane</keyword>
<dbReference type="Gene3D" id="1.20.1600.10">
    <property type="entry name" value="Outer membrane efflux proteins (OEP)"/>
    <property type="match status" value="1"/>
</dbReference>
<keyword evidence="3" id="KW-0813">Transport</keyword>
<comment type="similarity">
    <text evidence="2">Belongs to the outer membrane factor (OMF) (TC 1.B.17) family.</text>
</comment>
<sequence length="482" mass="53694">MPKVKAQLIVVFVACSGVFSSFAQAKKWTLLECVNYALEKNISVQQSALDLETAKIERSDAIGNYLPSISANGNHSWNIGLNQNITTGLLENQTTQFTSAGLNSSVTIFSGLSNLYRYRRAKLSELASQYRLSKMKDDISLNVANAYLQILFNKENLKIQQEQLNNNLKQEARSKDLVEAGSIPRGDLLDIQATVATNRQTLAVAENSLLISKLSLAQLLQLEDFRNFDTVDADYPVQNSATMLESPETIYEKAKKERVEIKIAQANLDLAQRDIQIAKAAYSPTLQGFYSFNTRAAYTDRIVGFEPNTDNPTSVIGTVDVNGSTFNVLQPNFRPVLGGPRSVADQFVENKGHQFGLQLTIPILNGFSSRNSVRRAKIAFQRAQTNLDQENLTLERNVFQAFTDANAALKTYEAAVTAVEARGEAFKYATERFNVGLMNAFDLSQAQTLYVNAQAELSRAKYDYIFKVKVVEFYFGIPIMQQ</sequence>
<dbReference type="EMBL" id="NOXX01000215">
    <property type="protein sequence ID" value="OYQ42275.1"/>
    <property type="molecule type" value="Genomic_DNA"/>
</dbReference>
<accession>A0A255ZN17</accession>
<dbReference type="PANTHER" id="PTHR30026">
    <property type="entry name" value="OUTER MEMBRANE PROTEIN TOLC"/>
    <property type="match status" value="1"/>
</dbReference>
<dbReference type="Pfam" id="PF02321">
    <property type="entry name" value="OEP"/>
    <property type="match status" value="2"/>
</dbReference>
<evidence type="ECO:0000256" key="1">
    <source>
        <dbReference type="ARBA" id="ARBA00004442"/>
    </source>
</evidence>
<gene>
    <name evidence="10" type="ORF">CHX27_12300</name>
</gene>
<evidence type="ECO:0000256" key="4">
    <source>
        <dbReference type="ARBA" id="ARBA00022452"/>
    </source>
</evidence>
<evidence type="ECO:0000313" key="10">
    <source>
        <dbReference type="EMBL" id="OYQ42275.1"/>
    </source>
</evidence>
<feature type="coiled-coil region" evidence="8">
    <location>
        <begin position="254"/>
        <end position="281"/>
    </location>
</feature>
<keyword evidence="9" id="KW-0732">Signal</keyword>
<proteinExistence type="inferred from homology"/>
<keyword evidence="5" id="KW-0812">Transmembrane</keyword>
<evidence type="ECO:0000256" key="2">
    <source>
        <dbReference type="ARBA" id="ARBA00007613"/>
    </source>
</evidence>
<dbReference type="PANTHER" id="PTHR30026:SF20">
    <property type="entry name" value="OUTER MEMBRANE PROTEIN TOLC"/>
    <property type="match status" value="1"/>
</dbReference>
<dbReference type="OrthoDB" id="9811587at2"/>
<dbReference type="GO" id="GO:0009279">
    <property type="term" value="C:cell outer membrane"/>
    <property type="evidence" value="ECO:0007669"/>
    <property type="project" value="UniProtKB-SubCell"/>
</dbReference>
<dbReference type="GO" id="GO:0015562">
    <property type="term" value="F:efflux transmembrane transporter activity"/>
    <property type="evidence" value="ECO:0007669"/>
    <property type="project" value="InterPro"/>
</dbReference>
<evidence type="ECO:0000256" key="3">
    <source>
        <dbReference type="ARBA" id="ARBA00022448"/>
    </source>
</evidence>
<keyword evidence="8" id="KW-0175">Coiled coil</keyword>
<keyword evidence="7" id="KW-0998">Cell outer membrane</keyword>
<comment type="caution">
    <text evidence="10">The sequence shown here is derived from an EMBL/GenBank/DDBJ whole genome shotgun (WGS) entry which is preliminary data.</text>
</comment>
<dbReference type="RefSeq" id="WP_094487071.1">
    <property type="nucleotide sequence ID" value="NZ_NOXX01000215.1"/>
</dbReference>
<dbReference type="GO" id="GO:1990281">
    <property type="term" value="C:efflux pump complex"/>
    <property type="evidence" value="ECO:0007669"/>
    <property type="project" value="TreeGrafter"/>
</dbReference>
<protein>
    <submittedName>
        <fullName evidence="10">Transporter</fullName>
    </submittedName>
</protein>
<feature type="chain" id="PRO_5012761872" evidence="9">
    <location>
        <begin position="26"/>
        <end position="482"/>
    </location>
</feature>
<evidence type="ECO:0000256" key="5">
    <source>
        <dbReference type="ARBA" id="ARBA00022692"/>
    </source>
</evidence>
<dbReference type="SUPFAM" id="SSF56954">
    <property type="entry name" value="Outer membrane efflux proteins (OEP)"/>
    <property type="match status" value="1"/>
</dbReference>
<evidence type="ECO:0000313" key="11">
    <source>
        <dbReference type="Proteomes" id="UP000216035"/>
    </source>
</evidence>
<dbReference type="AlphaFoldDB" id="A0A255ZN17"/>
<comment type="subcellular location">
    <subcellularLocation>
        <location evidence="1">Cell outer membrane</location>
    </subcellularLocation>
</comment>
<evidence type="ECO:0000256" key="9">
    <source>
        <dbReference type="SAM" id="SignalP"/>
    </source>
</evidence>
<feature type="signal peptide" evidence="9">
    <location>
        <begin position="1"/>
        <end position="25"/>
    </location>
</feature>
<evidence type="ECO:0000256" key="8">
    <source>
        <dbReference type="SAM" id="Coils"/>
    </source>
</evidence>
<dbReference type="InterPro" id="IPR003423">
    <property type="entry name" value="OMP_efflux"/>
</dbReference>
<evidence type="ECO:0000256" key="6">
    <source>
        <dbReference type="ARBA" id="ARBA00023136"/>
    </source>
</evidence>
<dbReference type="Proteomes" id="UP000216035">
    <property type="component" value="Unassembled WGS sequence"/>
</dbReference>
<keyword evidence="11" id="KW-1185">Reference proteome</keyword>
<reference evidence="10 11" key="1">
    <citation type="submission" date="2017-07" db="EMBL/GenBank/DDBJ databases">
        <title>Flavobacterium cyanobacteriorum sp. nov., isolated from cyanobacterial aggregates in a eutrophic lake.</title>
        <authorList>
            <person name="Cai H."/>
        </authorList>
    </citation>
    <scope>NUCLEOTIDE SEQUENCE [LARGE SCALE GENOMIC DNA]</scope>
    <source>
        <strain evidence="10 11">TH167</strain>
    </source>
</reference>
<dbReference type="InterPro" id="IPR051906">
    <property type="entry name" value="TolC-like"/>
</dbReference>
<name>A0A255ZN17_9FLAO</name>
<evidence type="ECO:0000256" key="7">
    <source>
        <dbReference type="ARBA" id="ARBA00023237"/>
    </source>
</evidence>